<dbReference type="InterPro" id="IPR036961">
    <property type="entry name" value="Kinesin_motor_dom_sf"/>
</dbReference>
<dbReference type="CDD" id="cd01369">
    <property type="entry name" value="KISc_KHC_KIF5"/>
    <property type="match status" value="1"/>
</dbReference>
<dbReference type="OrthoDB" id="3176171at2759"/>
<dbReference type="FunFam" id="3.40.850.10:FF:000067">
    <property type="entry name" value="Kinesin-like protein"/>
    <property type="match status" value="1"/>
</dbReference>
<evidence type="ECO:0000256" key="12">
    <source>
        <dbReference type="PROSITE-ProRule" id="PRU00283"/>
    </source>
</evidence>
<comment type="caution">
    <text evidence="15">The sequence shown here is derived from an EMBL/GenBank/DDBJ whole genome shotgun (WGS) entry which is preliminary data.</text>
</comment>
<dbReference type="PROSITE" id="PS00411">
    <property type="entry name" value="KINESIN_MOTOR_1"/>
    <property type="match status" value="1"/>
</dbReference>
<sequence length="1026" mass="116948">MAAASESIKVFCRFRPLNESEKKSSSKFIPTFPPGTSDCVNLGGKVYSFDRVFKPNISQEEVYLASAYPIVKDVLSGYNGTIFAYGQTSSGKTFTMEGVIGDPDYQGIIPRIVSDIFNHIYSMEENLEFHIKISYFEIYMDRIRDLLDVTKTNLVVHEDKNRVPYVKGCSERFVSSPEEVLDTIEEGKANRHIAVTNMNEHSSRSHSVFLINIRQENVETQKKLSGKLYLVDLAGSEKVSKTGAEGTILDEAKNINKSLSALGNVISALAEGTKSHVPYRDSKLTRILQESLGGNARTTIVICCSPASFNEGETKSTLLFGARAKTINNVVQVNEELTAEEWKRRFERERDKVLKLRAQLSAYEKEIERWRRGESIPESEQVNLSDLTESMIAPSVTESMIVDSVSNAPTAMVTSTPAALVDEERARYEEERLRLYQQLDEKDDEIQQQSQLAERLKEQLNEQEELIKQTKTDYEVLQSEMSRIQMENDAAKEEVKEVLQALEELAMNYDQKTQEVEMKVKENESLNDELSKKLIMLNEVQSELQQIKEGTAVHKRRIQDMLSNIVRDLCEVGSIIGGNIAEMKVSLEDPNKVDRIDEEFTVARLLLTKMKAEIKTLSEKCAQLDTFQSDYAQRLESNERELADCRLLIQQYEIRMNSLTTSMKDVENKKRQLEEAVDTLNEECAKLRAQENVAKVSIAPASEVDLKSALEAQLESHREAHAKQLSALRDEIMEKNNTIDQLQVSLNQLQLTKDQLQSDYEKLKSEENGRDKRIKELALLSDKREQAKQDLKGLEETVAKELQTLHNLRKLFVQDLQQRIKRTPTGPEEEEFVSSMAQKQKILFLENNLDQLTKVHKQLVRDNADLRCELPKLEKRLRATMERVKSLETALKEAKEAAMKDRKKYQFEVERIKEAVRQRNLVRRGFPAAQIAKPIRPGQHPVGVTGQSHGIRSNNGLTINAPLINQAMTLFYWRMAGINYIRYSEIAAQIVRNCLKQELKVEALKREGSTVKFTKWENGKPKASTG</sequence>
<dbReference type="GO" id="GO:0048489">
    <property type="term" value="P:synaptic vesicle transport"/>
    <property type="evidence" value="ECO:0007669"/>
    <property type="project" value="UniProtKB-ARBA"/>
</dbReference>
<dbReference type="PANTHER" id="PTHR47968:SF36">
    <property type="entry name" value="KINESIN HEAVY CHAIN ISOFORM X1"/>
    <property type="match status" value="1"/>
</dbReference>
<evidence type="ECO:0000256" key="7">
    <source>
        <dbReference type="ARBA" id="ARBA00023054"/>
    </source>
</evidence>
<keyword evidence="8 12" id="KW-0505">Motor protein</keyword>
<dbReference type="AlphaFoldDB" id="A0A0V0Y527"/>
<dbReference type="GO" id="GO:0005874">
    <property type="term" value="C:microtubule"/>
    <property type="evidence" value="ECO:0007669"/>
    <property type="project" value="UniProtKB-KW"/>
</dbReference>
<feature type="coiled-coil region" evidence="13">
    <location>
        <begin position="842"/>
        <end position="915"/>
    </location>
</feature>
<dbReference type="Proteomes" id="UP000054995">
    <property type="component" value="Unassembled WGS sequence"/>
</dbReference>
<dbReference type="PROSITE" id="PS50067">
    <property type="entry name" value="KINESIN_MOTOR_2"/>
    <property type="match status" value="1"/>
</dbReference>
<comment type="similarity">
    <text evidence="12">Belongs to the TRAFAC class myosin-kinesin ATPase superfamily. Kinesin family.</text>
</comment>
<dbReference type="CDD" id="cd23649">
    <property type="entry name" value="Khc_CBD_cc"/>
    <property type="match status" value="1"/>
</dbReference>
<evidence type="ECO:0000256" key="6">
    <source>
        <dbReference type="ARBA" id="ARBA00022840"/>
    </source>
</evidence>
<dbReference type="InterPro" id="IPR059182">
    <property type="entry name" value="Khc_C"/>
</dbReference>
<dbReference type="GO" id="GO:0045259">
    <property type="term" value="C:proton-transporting ATP synthase complex"/>
    <property type="evidence" value="ECO:0007669"/>
    <property type="project" value="InterPro"/>
</dbReference>
<evidence type="ECO:0000256" key="2">
    <source>
        <dbReference type="ARBA" id="ARBA00009502"/>
    </source>
</evidence>
<feature type="coiled-coil region" evidence="13">
    <location>
        <begin position="425"/>
        <end position="543"/>
    </location>
</feature>
<dbReference type="SMART" id="SM00129">
    <property type="entry name" value="KISc"/>
    <property type="match status" value="1"/>
</dbReference>
<feature type="coiled-coil region" evidence="13">
    <location>
        <begin position="339"/>
        <end position="373"/>
    </location>
</feature>
<dbReference type="Proteomes" id="UP000054815">
    <property type="component" value="Unassembled WGS sequence"/>
</dbReference>
<name>A0A0V0Y527_TRIPS</name>
<keyword evidence="9" id="KW-0206">Cytoskeleton</keyword>
<dbReference type="EMBL" id="JYDU01000056">
    <property type="protein sequence ID" value="KRX95425.1"/>
    <property type="molecule type" value="Genomic_DNA"/>
</dbReference>
<evidence type="ECO:0000256" key="9">
    <source>
        <dbReference type="ARBA" id="ARBA00023212"/>
    </source>
</evidence>
<dbReference type="EMBL" id="JYDT01000014">
    <property type="protein sequence ID" value="KRY91308.1"/>
    <property type="molecule type" value="Genomic_DNA"/>
</dbReference>
<dbReference type="Pfam" id="PF00225">
    <property type="entry name" value="Kinesin"/>
    <property type="match status" value="1"/>
</dbReference>
<evidence type="ECO:0000313" key="21">
    <source>
        <dbReference type="Proteomes" id="UP000054995"/>
    </source>
</evidence>
<dbReference type="InterPro" id="IPR027417">
    <property type="entry name" value="P-loop_NTPase"/>
</dbReference>
<dbReference type="GO" id="GO:0098957">
    <property type="term" value="P:anterograde axonal transport of mitochondrion"/>
    <property type="evidence" value="ECO:0007669"/>
    <property type="project" value="UniProtKB-ARBA"/>
</dbReference>
<dbReference type="InterPro" id="IPR001752">
    <property type="entry name" value="Kinesin_motor_dom"/>
</dbReference>
<evidence type="ECO:0000256" key="13">
    <source>
        <dbReference type="SAM" id="Coils"/>
    </source>
</evidence>
<dbReference type="Proteomes" id="UP000054826">
    <property type="component" value="Unassembled WGS sequence"/>
</dbReference>
<dbReference type="GO" id="GO:0046933">
    <property type="term" value="F:proton-transporting ATP synthase activity, rotational mechanism"/>
    <property type="evidence" value="ECO:0007669"/>
    <property type="project" value="InterPro"/>
</dbReference>
<dbReference type="GO" id="GO:0005524">
    <property type="term" value="F:ATP binding"/>
    <property type="evidence" value="ECO:0007669"/>
    <property type="project" value="UniProtKB-UniRule"/>
</dbReference>
<dbReference type="GO" id="GO:1904115">
    <property type="term" value="C:axon cytoplasm"/>
    <property type="evidence" value="ECO:0007669"/>
    <property type="project" value="GOC"/>
</dbReference>
<proteinExistence type="inferred from homology"/>
<comment type="similarity">
    <text evidence="2">Belongs to the eukaryotic ATPase epsilon family.</text>
</comment>
<dbReference type="InterPro" id="IPR027640">
    <property type="entry name" value="Kinesin-like_fam"/>
</dbReference>
<dbReference type="Gene3D" id="1.10.1620.20">
    <property type="entry name" value="ATP synthase, F1 complex, epsilon subunit superfamily, mitochondrial"/>
    <property type="match status" value="1"/>
</dbReference>
<keyword evidence="5 12" id="KW-0547">Nucleotide-binding</keyword>
<dbReference type="CDD" id="cd12153">
    <property type="entry name" value="F1-ATPase_epsilon"/>
    <property type="match status" value="1"/>
</dbReference>
<keyword evidence="4" id="KW-0493">Microtubule</keyword>
<dbReference type="GO" id="GO:0005871">
    <property type="term" value="C:kinesin complex"/>
    <property type="evidence" value="ECO:0007669"/>
    <property type="project" value="UniProtKB-ARBA"/>
</dbReference>
<dbReference type="SUPFAM" id="SSF48690">
    <property type="entry name" value="Epsilon subunit of mitochondrial F1F0-ATP synthase"/>
    <property type="match status" value="1"/>
</dbReference>
<dbReference type="InterPro" id="IPR036742">
    <property type="entry name" value="ATP_synth_F1_esu_sf_mt"/>
</dbReference>
<keyword evidence="3" id="KW-0963">Cytoplasm</keyword>
<feature type="binding site" evidence="12">
    <location>
        <begin position="86"/>
        <end position="93"/>
    </location>
    <ligand>
        <name>ATP</name>
        <dbReference type="ChEBI" id="CHEBI:30616"/>
    </ligand>
</feature>
<dbReference type="Proteomes" id="UP000054632">
    <property type="component" value="Unassembled WGS sequence"/>
</dbReference>
<evidence type="ECO:0000313" key="19">
    <source>
        <dbReference type="Proteomes" id="UP000054632"/>
    </source>
</evidence>
<evidence type="ECO:0000256" key="10">
    <source>
        <dbReference type="ARBA" id="ARBA00064588"/>
    </source>
</evidence>
<dbReference type="Pfam" id="PF04627">
    <property type="entry name" value="ATP-synt_Eps"/>
    <property type="match status" value="1"/>
</dbReference>
<feature type="coiled-coil region" evidence="13">
    <location>
        <begin position="635"/>
        <end position="811"/>
    </location>
</feature>
<evidence type="ECO:0000259" key="14">
    <source>
        <dbReference type="PROSITE" id="PS50067"/>
    </source>
</evidence>
<organism evidence="15 20">
    <name type="scientific">Trichinella pseudospiralis</name>
    <name type="common">Parasitic roundworm</name>
    <dbReference type="NCBI Taxonomy" id="6337"/>
    <lineage>
        <taxon>Eukaryota</taxon>
        <taxon>Metazoa</taxon>
        <taxon>Ecdysozoa</taxon>
        <taxon>Nematoda</taxon>
        <taxon>Enoplea</taxon>
        <taxon>Dorylaimia</taxon>
        <taxon>Trichinellida</taxon>
        <taxon>Trichinellidae</taxon>
        <taxon>Trichinella</taxon>
    </lineage>
</organism>
<evidence type="ECO:0000313" key="17">
    <source>
        <dbReference type="EMBL" id="KRY91308.1"/>
    </source>
</evidence>
<dbReference type="PRINTS" id="PR00380">
    <property type="entry name" value="KINESINHEAVY"/>
</dbReference>
<dbReference type="GO" id="GO:0030951">
    <property type="term" value="P:establishment or maintenance of microtubule cytoskeleton polarity"/>
    <property type="evidence" value="ECO:0007669"/>
    <property type="project" value="UniProtKB-ARBA"/>
</dbReference>
<dbReference type="GO" id="GO:0007292">
    <property type="term" value="P:female gamete generation"/>
    <property type="evidence" value="ECO:0007669"/>
    <property type="project" value="UniProtKB-ARBA"/>
</dbReference>
<evidence type="ECO:0000256" key="1">
    <source>
        <dbReference type="ARBA" id="ARBA00004245"/>
    </source>
</evidence>
<reference evidence="19 20" key="1">
    <citation type="submission" date="2015-01" db="EMBL/GenBank/DDBJ databases">
        <title>Evolution of Trichinella species and genotypes.</title>
        <authorList>
            <person name="Korhonen P.K."/>
            <person name="Edoardo P."/>
            <person name="Giuseppe L.R."/>
            <person name="Gasser R.B."/>
        </authorList>
    </citation>
    <scope>NUCLEOTIDE SEQUENCE [LARGE SCALE GENOMIC DNA]</scope>
    <source>
        <strain evidence="16">ISS13</strain>
        <strain evidence="15">ISS141</strain>
        <strain evidence="18">ISS176</strain>
        <strain evidence="17">ISS470</strain>
    </source>
</reference>
<evidence type="ECO:0000313" key="20">
    <source>
        <dbReference type="Proteomes" id="UP000054815"/>
    </source>
</evidence>
<evidence type="ECO:0000313" key="16">
    <source>
        <dbReference type="EMBL" id="KRY79235.1"/>
    </source>
</evidence>
<evidence type="ECO:0000256" key="4">
    <source>
        <dbReference type="ARBA" id="ARBA00022701"/>
    </source>
</evidence>
<accession>A0A0V0Y527</accession>
<dbReference type="InterPro" id="IPR019821">
    <property type="entry name" value="Kinesin_motor_CS"/>
</dbReference>
<gene>
    <name evidence="16" type="ORF">T4A_6706</name>
    <name evidence="18" type="ORF">T4C_1324</name>
    <name evidence="17" type="ORF">T4D_1131</name>
    <name evidence="15" type="ORF">T4E_1533</name>
</gene>
<keyword evidence="21" id="KW-1185">Reference proteome</keyword>
<evidence type="ECO:0000256" key="8">
    <source>
        <dbReference type="ARBA" id="ARBA00023175"/>
    </source>
</evidence>
<evidence type="ECO:0000313" key="15">
    <source>
        <dbReference type="EMBL" id="KRX95425.1"/>
    </source>
</evidence>
<dbReference type="STRING" id="6337.A0A0V0Y527"/>
<dbReference type="PANTHER" id="PTHR47968">
    <property type="entry name" value="CENTROMERE PROTEIN E"/>
    <property type="match status" value="1"/>
</dbReference>
<evidence type="ECO:0000256" key="5">
    <source>
        <dbReference type="ARBA" id="ARBA00022741"/>
    </source>
</evidence>
<comment type="subcellular location">
    <subcellularLocation>
        <location evidence="1">Cytoplasm</location>
        <location evidence="1">Cytoskeleton</location>
    </subcellularLocation>
</comment>
<dbReference type="EMBL" id="JYDR01000002">
    <property type="protein sequence ID" value="KRY79235.1"/>
    <property type="molecule type" value="Genomic_DNA"/>
</dbReference>
<evidence type="ECO:0000313" key="18">
    <source>
        <dbReference type="EMBL" id="KRZ45607.1"/>
    </source>
</evidence>
<dbReference type="SUPFAM" id="SSF52540">
    <property type="entry name" value="P-loop containing nucleoside triphosphate hydrolases"/>
    <property type="match status" value="1"/>
</dbReference>
<dbReference type="EMBL" id="JYDV01000002">
    <property type="protein sequence ID" value="KRZ45607.1"/>
    <property type="molecule type" value="Genomic_DNA"/>
</dbReference>
<keyword evidence="7 13" id="KW-0175">Coiled coil</keyword>
<dbReference type="GO" id="GO:0007097">
    <property type="term" value="P:nuclear migration"/>
    <property type="evidence" value="ECO:0007669"/>
    <property type="project" value="UniProtKB-ARBA"/>
</dbReference>
<dbReference type="InterPro" id="IPR006721">
    <property type="entry name" value="ATP_synth_F1_esu_mt"/>
</dbReference>
<dbReference type="GO" id="GO:0003777">
    <property type="term" value="F:microtubule motor activity"/>
    <property type="evidence" value="ECO:0007669"/>
    <property type="project" value="InterPro"/>
</dbReference>
<comment type="subunit">
    <text evidence="10">Oligomer composed of two heavy chains and two light chains.</text>
</comment>
<dbReference type="GO" id="GO:0005743">
    <property type="term" value="C:mitochondrial inner membrane"/>
    <property type="evidence" value="ECO:0007669"/>
    <property type="project" value="InterPro"/>
</dbReference>
<evidence type="ECO:0000256" key="11">
    <source>
        <dbReference type="ARBA" id="ARBA00069521"/>
    </source>
</evidence>
<evidence type="ECO:0000256" key="3">
    <source>
        <dbReference type="ARBA" id="ARBA00022490"/>
    </source>
</evidence>
<protein>
    <recommendedName>
        <fullName evidence="11">Kinesin heavy chain</fullName>
    </recommendedName>
</protein>
<dbReference type="GO" id="GO:0008017">
    <property type="term" value="F:microtubule binding"/>
    <property type="evidence" value="ECO:0007669"/>
    <property type="project" value="InterPro"/>
</dbReference>
<dbReference type="Gene3D" id="3.40.850.10">
    <property type="entry name" value="Kinesin motor domain"/>
    <property type="match status" value="1"/>
</dbReference>
<feature type="domain" description="Kinesin motor" evidence="14">
    <location>
        <begin position="7"/>
        <end position="327"/>
    </location>
</feature>
<keyword evidence="6 12" id="KW-0067">ATP-binding</keyword>